<keyword evidence="4 5" id="KW-0472">Membrane</keyword>
<dbReference type="GO" id="GO:0008610">
    <property type="term" value="P:lipid biosynthetic process"/>
    <property type="evidence" value="ECO:0007669"/>
    <property type="project" value="InterPro"/>
</dbReference>
<evidence type="ECO:0000256" key="1">
    <source>
        <dbReference type="ARBA" id="ARBA00004370"/>
    </source>
</evidence>
<dbReference type="EMBL" id="RAPE01000001">
    <property type="protein sequence ID" value="RKF16435.1"/>
    <property type="molecule type" value="Genomic_DNA"/>
</dbReference>
<comment type="caution">
    <text evidence="7">The sequence shown here is derived from an EMBL/GenBank/DDBJ whole genome shotgun (WGS) entry which is preliminary data.</text>
</comment>
<evidence type="ECO:0000256" key="2">
    <source>
        <dbReference type="ARBA" id="ARBA00022692"/>
    </source>
</evidence>
<feature type="domain" description="Fatty acid hydroxylase" evidence="6">
    <location>
        <begin position="197"/>
        <end position="326"/>
    </location>
</feature>
<evidence type="ECO:0000259" key="6">
    <source>
        <dbReference type="Pfam" id="PF04116"/>
    </source>
</evidence>
<name>A0A3A8B6A7_9RHOB</name>
<feature type="transmembrane region" description="Helical" evidence="5">
    <location>
        <begin position="94"/>
        <end position="119"/>
    </location>
</feature>
<accession>A0A3A8B6A7</accession>
<keyword evidence="2 5" id="KW-0812">Transmembrane</keyword>
<evidence type="ECO:0000256" key="3">
    <source>
        <dbReference type="ARBA" id="ARBA00022989"/>
    </source>
</evidence>
<sequence>MALCDNLAQLHGGDENIATETDTEPAELPGWNHVPDVPIAVSPFFSWPPDPRRMVRWVAARWFGLAENTILVVIALVTWAFFQPSLATAQTLHWQWIGAIWLRNLVLMSLVAGGLHWYFHAAGRQGKRLRFDPRELMTRGRQFTFGGQVRDNMFWTLASGVSFWTAYEVLMFWAMANGWAPVLAWADNPVWFVALFLLTPVWISFHFYWIHRALHWRPLYRLAHGLHHRNVNVGPWSGLSMHPLEHLFFFSSVLIHFILAAHPLHILFHMQHQALTAATSHTGFENLLVKDEKRLALGTFHHQMHHRYFEVNYGNLEMPWDKWFGSFHDGTAEAHARLKDRRGRR</sequence>
<feature type="transmembrane region" description="Helical" evidence="5">
    <location>
        <begin position="188"/>
        <end position="210"/>
    </location>
</feature>
<dbReference type="InterPro" id="IPR050307">
    <property type="entry name" value="Sterol_Desaturase_Related"/>
</dbReference>
<keyword evidence="8" id="KW-1185">Reference proteome</keyword>
<comment type="subcellular location">
    <subcellularLocation>
        <location evidence="1">Membrane</location>
    </subcellularLocation>
</comment>
<dbReference type="GO" id="GO:0016491">
    <property type="term" value="F:oxidoreductase activity"/>
    <property type="evidence" value="ECO:0007669"/>
    <property type="project" value="InterPro"/>
</dbReference>
<proteinExistence type="predicted"/>
<dbReference type="Proteomes" id="UP000281128">
    <property type="component" value="Unassembled WGS sequence"/>
</dbReference>
<feature type="transmembrane region" description="Helical" evidence="5">
    <location>
        <begin position="154"/>
        <end position="176"/>
    </location>
</feature>
<gene>
    <name evidence="7" type="ORF">D6850_02450</name>
</gene>
<evidence type="ECO:0000256" key="5">
    <source>
        <dbReference type="SAM" id="Phobius"/>
    </source>
</evidence>
<keyword evidence="3 5" id="KW-1133">Transmembrane helix</keyword>
<evidence type="ECO:0000313" key="7">
    <source>
        <dbReference type="EMBL" id="RKF16435.1"/>
    </source>
</evidence>
<dbReference type="GO" id="GO:0005506">
    <property type="term" value="F:iron ion binding"/>
    <property type="evidence" value="ECO:0007669"/>
    <property type="project" value="InterPro"/>
</dbReference>
<feature type="transmembrane region" description="Helical" evidence="5">
    <location>
        <begin position="62"/>
        <end position="82"/>
    </location>
</feature>
<dbReference type="Pfam" id="PF04116">
    <property type="entry name" value="FA_hydroxylase"/>
    <property type="match status" value="1"/>
</dbReference>
<dbReference type="AlphaFoldDB" id="A0A3A8B6A7"/>
<dbReference type="GO" id="GO:0016020">
    <property type="term" value="C:membrane"/>
    <property type="evidence" value="ECO:0007669"/>
    <property type="project" value="UniProtKB-SubCell"/>
</dbReference>
<organism evidence="7 8">
    <name type="scientific">Roseovarius spongiae</name>
    <dbReference type="NCBI Taxonomy" id="2320272"/>
    <lineage>
        <taxon>Bacteria</taxon>
        <taxon>Pseudomonadati</taxon>
        <taxon>Pseudomonadota</taxon>
        <taxon>Alphaproteobacteria</taxon>
        <taxon>Rhodobacterales</taxon>
        <taxon>Roseobacteraceae</taxon>
        <taxon>Roseovarius</taxon>
    </lineage>
</organism>
<dbReference type="OrthoDB" id="9770329at2"/>
<dbReference type="InterPro" id="IPR006694">
    <property type="entry name" value="Fatty_acid_hydroxylase"/>
</dbReference>
<reference evidence="7 8" key="1">
    <citation type="submission" date="2018-09" db="EMBL/GenBank/DDBJ databases">
        <title>Roseovarius spongiae sp. nov., isolated from a marine sponge.</title>
        <authorList>
            <person name="Zhuang L."/>
            <person name="Luo L."/>
        </authorList>
    </citation>
    <scope>NUCLEOTIDE SEQUENCE [LARGE SCALE GENOMIC DNA]</scope>
    <source>
        <strain evidence="7 8">HN-E21</strain>
    </source>
</reference>
<evidence type="ECO:0000313" key="8">
    <source>
        <dbReference type="Proteomes" id="UP000281128"/>
    </source>
</evidence>
<protein>
    <submittedName>
        <fullName evidence="7">Sterol desaturase family protein</fullName>
    </submittedName>
</protein>
<dbReference type="PANTHER" id="PTHR11863">
    <property type="entry name" value="STEROL DESATURASE"/>
    <property type="match status" value="1"/>
</dbReference>
<evidence type="ECO:0000256" key="4">
    <source>
        <dbReference type="ARBA" id="ARBA00023136"/>
    </source>
</evidence>